<comment type="caution">
    <text evidence="1">The sequence shown here is derived from an EMBL/GenBank/DDBJ whole genome shotgun (WGS) entry which is preliminary data.</text>
</comment>
<keyword evidence="2" id="KW-1185">Reference proteome</keyword>
<gene>
    <name evidence="1" type="ORF">DFP94_1011328</name>
</gene>
<protein>
    <submittedName>
        <fullName evidence="1">Uncharacterized protein</fullName>
    </submittedName>
</protein>
<organism evidence="1 2">
    <name type="scientific">Fontibacillus phaseoli</name>
    <dbReference type="NCBI Taxonomy" id="1416533"/>
    <lineage>
        <taxon>Bacteria</taxon>
        <taxon>Bacillati</taxon>
        <taxon>Bacillota</taxon>
        <taxon>Bacilli</taxon>
        <taxon>Bacillales</taxon>
        <taxon>Paenibacillaceae</taxon>
        <taxon>Fontibacillus</taxon>
    </lineage>
</organism>
<reference evidence="1 2" key="1">
    <citation type="submission" date="2018-07" db="EMBL/GenBank/DDBJ databases">
        <title>Genomic Encyclopedia of Type Strains, Phase III (KMG-III): the genomes of soil and plant-associated and newly described type strains.</title>
        <authorList>
            <person name="Whitman W."/>
        </authorList>
    </citation>
    <scope>NUCLEOTIDE SEQUENCE [LARGE SCALE GENOMIC DNA]</scope>
    <source>
        <strain evidence="1 2">CECT 8333</strain>
    </source>
</reference>
<dbReference type="AlphaFoldDB" id="A0A369BT17"/>
<dbReference type="Proteomes" id="UP000253090">
    <property type="component" value="Unassembled WGS sequence"/>
</dbReference>
<evidence type="ECO:0000313" key="2">
    <source>
        <dbReference type="Proteomes" id="UP000253090"/>
    </source>
</evidence>
<name>A0A369BT17_9BACL</name>
<dbReference type="EMBL" id="QPJW01000001">
    <property type="protein sequence ID" value="RCX23726.1"/>
    <property type="molecule type" value="Genomic_DNA"/>
</dbReference>
<evidence type="ECO:0000313" key="1">
    <source>
        <dbReference type="EMBL" id="RCX23726.1"/>
    </source>
</evidence>
<accession>A0A369BT17</accession>
<proteinExistence type="predicted"/>
<sequence>MKDYEIVNSTTDWFDLERIVEPQPVIGDMSESLIVTGMRSDSNA</sequence>